<protein>
    <submittedName>
        <fullName evidence="8">Putative permease</fullName>
    </submittedName>
</protein>
<evidence type="ECO:0000313" key="8">
    <source>
        <dbReference type="EMBL" id="BAI69033.1"/>
    </source>
</evidence>
<dbReference type="PANTHER" id="PTHR34184:SF4">
    <property type="entry name" value="UPF0718 PROTEIN YCGR"/>
    <property type="match status" value="1"/>
</dbReference>
<feature type="transmembrane region" description="Helical" evidence="7">
    <location>
        <begin position="236"/>
        <end position="258"/>
    </location>
</feature>
<dbReference type="eggNOG" id="COG0701">
    <property type="taxonomic scope" value="Bacteria"/>
</dbReference>
<accession>D3DGT1</accession>
<dbReference type="AlphaFoldDB" id="D3DGT1"/>
<sequence>MSMVSLLLSSFYQYCIEILPYFLFAALITSLIQAYVNLNLLRRFLTGSKLAPVFTASFGGLLPLCSCSMVPVAQLINHLSKNYSSVVAFLMVAPVVSPITVALTYGFFGLKMALLRVFATLVFALVVAYAMDVLFKKNKGPSLHITAGQKSEKKAEIFVKSLRYNLFFTGRYLLIGIAIASLIKTFVPIQVVKYIAGSPLSYPLISLVSIPIYVCSGEDVPIAKALVQIGFTHGNAFTFMLASSGICMPTILAVKSFLPSRVVFAYAVSWFLLSTLLGFAIDVLF</sequence>
<dbReference type="InterPro" id="IPR052923">
    <property type="entry name" value="UPF0718"/>
</dbReference>
<dbReference type="EMBL" id="AP011112">
    <property type="protein sequence ID" value="BAI69033.1"/>
    <property type="molecule type" value="Genomic_DNA"/>
</dbReference>
<evidence type="ECO:0000256" key="3">
    <source>
        <dbReference type="ARBA" id="ARBA00022475"/>
    </source>
</evidence>
<dbReference type="InterPro" id="IPR005524">
    <property type="entry name" value="DUF318"/>
</dbReference>
<keyword evidence="5 7" id="KW-1133">Transmembrane helix</keyword>
<dbReference type="GO" id="GO:0005886">
    <property type="term" value="C:plasma membrane"/>
    <property type="evidence" value="ECO:0007669"/>
    <property type="project" value="UniProtKB-SubCell"/>
</dbReference>
<evidence type="ECO:0000256" key="5">
    <source>
        <dbReference type="ARBA" id="ARBA00022989"/>
    </source>
</evidence>
<dbReference type="STRING" id="608538.HTH_0571"/>
<organism evidence="8 9">
    <name type="scientific">Hydrogenobacter thermophilus (strain DSM 6534 / IAM 12695 / TK-6)</name>
    <dbReference type="NCBI Taxonomy" id="608538"/>
    <lineage>
        <taxon>Bacteria</taxon>
        <taxon>Pseudomonadati</taxon>
        <taxon>Aquificota</taxon>
        <taxon>Aquificia</taxon>
        <taxon>Aquificales</taxon>
        <taxon>Aquificaceae</taxon>
        <taxon>Hydrogenobacter</taxon>
    </lineage>
</organism>
<feature type="transmembrane region" description="Helical" evidence="7">
    <location>
        <begin position="12"/>
        <end position="36"/>
    </location>
</feature>
<proteinExistence type="inferred from homology"/>
<feature type="transmembrane region" description="Helical" evidence="7">
    <location>
        <begin position="264"/>
        <end position="284"/>
    </location>
</feature>
<keyword evidence="3" id="KW-1003">Cell membrane</keyword>
<dbReference type="PANTHER" id="PTHR34184">
    <property type="entry name" value="UPF0718 PROTEIN YCGR"/>
    <property type="match status" value="1"/>
</dbReference>
<evidence type="ECO:0000256" key="1">
    <source>
        <dbReference type="ARBA" id="ARBA00004651"/>
    </source>
</evidence>
<dbReference type="Proteomes" id="UP000002574">
    <property type="component" value="Chromosome"/>
</dbReference>
<keyword evidence="4 7" id="KW-0812">Transmembrane</keyword>
<feature type="transmembrane region" description="Helical" evidence="7">
    <location>
        <begin position="164"/>
        <end position="183"/>
    </location>
</feature>
<evidence type="ECO:0000256" key="4">
    <source>
        <dbReference type="ARBA" id="ARBA00022692"/>
    </source>
</evidence>
<evidence type="ECO:0000256" key="2">
    <source>
        <dbReference type="ARBA" id="ARBA00006386"/>
    </source>
</evidence>
<feature type="transmembrane region" description="Helical" evidence="7">
    <location>
        <begin position="195"/>
        <end position="215"/>
    </location>
</feature>
<feature type="transmembrane region" description="Helical" evidence="7">
    <location>
        <begin position="56"/>
        <end position="76"/>
    </location>
</feature>
<comment type="similarity">
    <text evidence="2">Belongs to the UPF0718 family.</text>
</comment>
<dbReference type="KEGG" id="hte:Hydth_0570"/>
<evidence type="ECO:0000256" key="7">
    <source>
        <dbReference type="SAM" id="Phobius"/>
    </source>
</evidence>
<feature type="transmembrane region" description="Helical" evidence="7">
    <location>
        <begin position="88"/>
        <end position="108"/>
    </location>
</feature>
<keyword evidence="9" id="KW-1185">Reference proteome</keyword>
<dbReference type="Pfam" id="PF03773">
    <property type="entry name" value="ArsP_1"/>
    <property type="match status" value="1"/>
</dbReference>
<feature type="transmembrane region" description="Helical" evidence="7">
    <location>
        <begin position="114"/>
        <end position="135"/>
    </location>
</feature>
<keyword evidence="6 7" id="KW-0472">Membrane</keyword>
<evidence type="ECO:0000313" key="9">
    <source>
        <dbReference type="Proteomes" id="UP000002574"/>
    </source>
</evidence>
<dbReference type="KEGG" id="hth:HTH_0571"/>
<comment type="subcellular location">
    <subcellularLocation>
        <location evidence="1">Cell membrane</location>
        <topology evidence="1">Multi-pass membrane protein</topology>
    </subcellularLocation>
</comment>
<name>D3DGT1_HYDTT</name>
<dbReference type="OrthoDB" id="9770315at2"/>
<evidence type="ECO:0000256" key="6">
    <source>
        <dbReference type="ARBA" id="ARBA00023136"/>
    </source>
</evidence>
<reference evidence="8 9" key="1">
    <citation type="journal article" date="2010" name="J. Bacteriol.">
        <title>Complete genome sequence of the thermophilic, obligately chemolithoautotrophic hydrogen-oxidizing bacterium Hydrogenobacter thermophilus TK-6.</title>
        <authorList>
            <person name="Arai H."/>
            <person name="Kanbe H."/>
            <person name="Ishii M."/>
            <person name="Igarashi Y."/>
        </authorList>
    </citation>
    <scope>NUCLEOTIDE SEQUENCE [LARGE SCALE GENOMIC DNA]</scope>
    <source>
        <strain evidence="9">DSM 6534 / IAM 12695 / TK-6 [Tokyo]</strain>
    </source>
</reference>
<gene>
    <name evidence="8" type="ordered locus">HTH_0571</name>
</gene>